<reference evidence="6 7" key="1">
    <citation type="submission" date="2020-08" db="EMBL/GenBank/DDBJ databases">
        <title>Functional genomics of gut bacteria from endangered species of beetles.</title>
        <authorList>
            <person name="Carlos-Shanley C."/>
        </authorList>
    </citation>
    <scope>NUCLEOTIDE SEQUENCE [LARGE SCALE GENOMIC DNA]</scope>
    <source>
        <strain evidence="6 7">S00198</strain>
    </source>
</reference>
<dbReference type="Pfam" id="PF00440">
    <property type="entry name" value="TetR_N"/>
    <property type="match status" value="1"/>
</dbReference>
<evidence type="ECO:0000313" key="6">
    <source>
        <dbReference type="EMBL" id="MBB6564085.1"/>
    </source>
</evidence>
<dbReference type="InterPro" id="IPR011075">
    <property type="entry name" value="TetR_C"/>
</dbReference>
<dbReference type="Pfam" id="PF16859">
    <property type="entry name" value="TetR_C_11"/>
    <property type="match status" value="1"/>
</dbReference>
<keyword evidence="7" id="KW-1185">Reference proteome</keyword>
<protein>
    <submittedName>
        <fullName evidence="6">AcrR family transcriptional regulator</fullName>
    </submittedName>
</protein>
<proteinExistence type="predicted"/>
<gene>
    <name evidence="6" type="ORF">HNP48_006811</name>
</gene>
<dbReference type="AlphaFoldDB" id="A0A7X0PLD3"/>
<dbReference type="SUPFAM" id="SSF46689">
    <property type="entry name" value="Homeodomain-like"/>
    <property type="match status" value="1"/>
</dbReference>
<dbReference type="EMBL" id="JACHLK010000028">
    <property type="protein sequence ID" value="MBB6564085.1"/>
    <property type="molecule type" value="Genomic_DNA"/>
</dbReference>
<evidence type="ECO:0000256" key="2">
    <source>
        <dbReference type="ARBA" id="ARBA00023125"/>
    </source>
</evidence>
<dbReference type="Gene3D" id="1.10.357.10">
    <property type="entry name" value="Tetracycline Repressor, domain 2"/>
    <property type="match status" value="1"/>
</dbReference>
<dbReference type="InterPro" id="IPR050109">
    <property type="entry name" value="HTH-type_TetR-like_transc_reg"/>
</dbReference>
<keyword evidence="3" id="KW-0804">Transcription</keyword>
<dbReference type="Proteomes" id="UP000575083">
    <property type="component" value="Unassembled WGS sequence"/>
</dbReference>
<keyword evidence="1" id="KW-0805">Transcription regulation</keyword>
<dbReference type="PROSITE" id="PS50977">
    <property type="entry name" value="HTH_TETR_2"/>
    <property type="match status" value="1"/>
</dbReference>
<dbReference type="InterPro" id="IPR009057">
    <property type="entry name" value="Homeodomain-like_sf"/>
</dbReference>
<feature type="DNA-binding region" description="H-T-H motif" evidence="4">
    <location>
        <begin position="37"/>
        <end position="56"/>
    </location>
</feature>
<dbReference type="Gene3D" id="1.10.10.60">
    <property type="entry name" value="Homeodomain-like"/>
    <property type="match status" value="1"/>
</dbReference>
<dbReference type="RefSeq" id="WP_184865755.1">
    <property type="nucleotide sequence ID" value="NZ_JACHLK010000028.1"/>
</dbReference>
<organism evidence="6 7">
    <name type="scientific">Acidovorax soli</name>
    <dbReference type="NCBI Taxonomy" id="592050"/>
    <lineage>
        <taxon>Bacteria</taxon>
        <taxon>Pseudomonadati</taxon>
        <taxon>Pseudomonadota</taxon>
        <taxon>Betaproteobacteria</taxon>
        <taxon>Burkholderiales</taxon>
        <taxon>Comamonadaceae</taxon>
        <taxon>Acidovorax</taxon>
    </lineage>
</organism>
<accession>A0A7X0PLD3</accession>
<dbReference type="GO" id="GO:0000976">
    <property type="term" value="F:transcription cis-regulatory region binding"/>
    <property type="evidence" value="ECO:0007669"/>
    <property type="project" value="TreeGrafter"/>
</dbReference>
<dbReference type="InterPro" id="IPR036271">
    <property type="entry name" value="Tet_transcr_reg_TetR-rel_C_sf"/>
</dbReference>
<dbReference type="GO" id="GO:0003700">
    <property type="term" value="F:DNA-binding transcription factor activity"/>
    <property type="evidence" value="ECO:0007669"/>
    <property type="project" value="TreeGrafter"/>
</dbReference>
<evidence type="ECO:0000313" key="7">
    <source>
        <dbReference type="Proteomes" id="UP000575083"/>
    </source>
</evidence>
<dbReference type="InterPro" id="IPR001647">
    <property type="entry name" value="HTH_TetR"/>
</dbReference>
<dbReference type="SUPFAM" id="SSF48498">
    <property type="entry name" value="Tetracyclin repressor-like, C-terminal domain"/>
    <property type="match status" value="1"/>
</dbReference>
<dbReference type="PANTHER" id="PTHR30055:SF148">
    <property type="entry name" value="TETR-FAMILY TRANSCRIPTIONAL REGULATOR"/>
    <property type="match status" value="1"/>
</dbReference>
<evidence type="ECO:0000256" key="1">
    <source>
        <dbReference type="ARBA" id="ARBA00023015"/>
    </source>
</evidence>
<sequence length="212" mass="22274">MTSKPAPRPGGRSARVQAAVHRATHELAEQIGRAQLTVPLIAAQAGVTPSTIYRRWGDLAELLADVALDRFRADTEPADTGTAEGDLQAWAEQFFEEMGSEVGQTMLRDVLAGRIQGSAMAVPSQCAAYTASQIEIILARGLARGEAVPTVEAIMDGVVAPIIYRTLFGPARASHALVRELVAGCMRGAGRTGAQRSDAALALDGLAGPMLE</sequence>
<evidence type="ECO:0000256" key="4">
    <source>
        <dbReference type="PROSITE-ProRule" id="PRU00335"/>
    </source>
</evidence>
<feature type="domain" description="HTH tetR-type" evidence="5">
    <location>
        <begin position="14"/>
        <end position="74"/>
    </location>
</feature>
<name>A0A7X0PLD3_9BURK</name>
<evidence type="ECO:0000256" key="3">
    <source>
        <dbReference type="ARBA" id="ARBA00023163"/>
    </source>
</evidence>
<dbReference type="PANTHER" id="PTHR30055">
    <property type="entry name" value="HTH-TYPE TRANSCRIPTIONAL REGULATOR RUTR"/>
    <property type="match status" value="1"/>
</dbReference>
<evidence type="ECO:0000259" key="5">
    <source>
        <dbReference type="PROSITE" id="PS50977"/>
    </source>
</evidence>
<comment type="caution">
    <text evidence="6">The sequence shown here is derived from an EMBL/GenBank/DDBJ whole genome shotgun (WGS) entry which is preliminary data.</text>
</comment>
<keyword evidence="2 4" id="KW-0238">DNA-binding</keyword>